<evidence type="ECO:0000256" key="3">
    <source>
        <dbReference type="ARBA" id="ARBA00023163"/>
    </source>
</evidence>
<dbReference type="CDD" id="cd00090">
    <property type="entry name" value="HTH_ARSR"/>
    <property type="match status" value="1"/>
</dbReference>
<dbReference type="InterPro" id="IPR051011">
    <property type="entry name" value="Metal_resp_trans_reg"/>
</dbReference>
<dbReference type="Proteomes" id="UP000621500">
    <property type="component" value="Unassembled WGS sequence"/>
</dbReference>
<evidence type="ECO:0000256" key="2">
    <source>
        <dbReference type="ARBA" id="ARBA00023125"/>
    </source>
</evidence>
<gene>
    <name evidence="5" type="ORF">Pma05_62750</name>
</gene>
<keyword evidence="2" id="KW-0238">DNA-binding</keyword>
<dbReference type="InterPro" id="IPR011991">
    <property type="entry name" value="ArsR-like_HTH"/>
</dbReference>
<dbReference type="InterPro" id="IPR045981">
    <property type="entry name" value="DUF5937"/>
</dbReference>
<protein>
    <submittedName>
        <fullName evidence="5">Transcriptional regulator</fullName>
    </submittedName>
</protein>
<dbReference type="InterPro" id="IPR036390">
    <property type="entry name" value="WH_DNA-bd_sf"/>
</dbReference>
<feature type="domain" description="HTH arsR-type" evidence="4">
    <location>
        <begin position="265"/>
        <end position="340"/>
    </location>
</feature>
<dbReference type="InterPro" id="IPR036388">
    <property type="entry name" value="WH-like_DNA-bd_sf"/>
</dbReference>
<name>A0ABQ4EYK7_9ACTN</name>
<proteinExistence type="predicted"/>
<dbReference type="SMART" id="SM00418">
    <property type="entry name" value="HTH_ARSR"/>
    <property type="match status" value="1"/>
</dbReference>
<evidence type="ECO:0000313" key="5">
    <source>
        <dbReference type="EMBL" id="GIG99702.1"/>
    </source>
</evidence>
<keyword evidence="3" id="KW-0804">Transcription</keyword>
<evidence type="ECO:0000256" key="1">
    <source>
        <dbReference type="ARBA" id="ARBA00023015"/>
    </source>
</evidence>
<dbReference type="PANTHER" id="PTHR43132">
    <property type="entry name" value="ARSENICAL RESISTANCE OPERON REPRESSOR ARSR-RELATED"/>
    <property type="match status" value="1"/>
</dbReference>
<accession>A0ABQ4EYK7</accession>
<dbReference type="Pfam" id="PF12840">
    <property type="entry name" value="HTH_20"/>
    <property type="match status" value="1"/>
</dbReference>
<evidence type="ECO:0000313" key="6">
    <source>
        <dbReference type="Proteomes" id="UP000621500"/>
    </source>
</evidence>
<sequence length="340" mass="35808">MVSIGLPGGAVARIRFAISCLWEVAASVRVLRDAGDHAVHLPWATRVRPRLVDAGLIPAGPAHPGPDGGAGAAGGGLLWQLIPAGPHYLPDFLTPAPDGLDPDLDTELAALRATPAEVVRADLDRYAGRHAPAVRHLHADPADGLRRLTDEIARYWRIALAPDWARIRLLLDAEVHHRARRLAADGAAGLLNDLHRQVRWEGETLAIAQQHCTAADVPTGNGLVLIPSVFVWPSVLSVAAGPAPQLGYPARGIATLWETPRQASDSLAAVLGRGRARVLAEMRAPVSTTELARRTGLSAGGVSQHLTVLRAAGLVATHRAGRTVLNSRTTVAEALLSVAG</sequence>
<comment type="caution">
    <text evidence="5">The sequence shown here is derived from an EMBL/GenBank/DDBJ whole genome shotgun (WGS) entry which is preliminary data.</text>
</comment>
<dbReference type="PANTHER" id="PTHR43132:SF6">
    <property type="entry name" value="HTH-TYPE TRANSCRIPTIONAL REPRESSOR CZRA"/>
    <property type="match status" value="1"/>
</dbReference>
<reference evidence="5 6" key="1">
    <citation type="submission" date="2021-01" db="EMBL/GenBank/DDBJ databases">
        <title>Whole genome shotgun sequence of Plantactinospora mayteni NBRC 109088.</title>
        <authorList>
            <person name="Komaki H."/>
            <person name="Tamura T."/>
        </authorList>
    </citation>
    <scope>NUCLEOTIDE SEQUENCE [LARGE SCALE GENOMIC DNA]</scope>
    <source>
        <strain evidence="5 6">NBRC 109088</strain>
    </source>
</reference>
<dbReference type="RefSeq" id="WP_203861057.1">
    <property type="nucleotide sequence ID" value="NZ_BAAAZQ010000001.1"/>
</dbReference>
<evidence type="ECO:0000259" key="4">
    <source>
        <dbReference type="SMART" id="SM00418"/>
    </source>
</evidence>
<dbReference type="Gene3D" id="1.10.10.10">
    <property type="entry name" value="Winged helix-like DNA-binding domain superfamily/Winged helix DNA-binding domain"/>
    <property type="match status" value="1"/>
</dbReference>
<keyword evidence="6" id="KW-1185">Reference proteome</keyword>
<dbReference type="Pfam" id="PF19361">
    <property type="entry name" value="DUF5937"/>
    <property type="match status" value="1"/>
</dbReference>
<dbReference type="SUPFAM" id="SSF46785">
    <property type="entry name" value="Winged helix' DNA-binding domain"/>
    <property type="match status" value="1"/>
</dbReference>
<organism evidence="5 6">
    <name type="scientific">Plantactinospora mayteni</name>
    <dbReference type="NCBI Taxonomy" id="566021"/>
    <lineage>
        <taxon>Bacteria</taxon>
        <taxon>Bacillati</taxon>
        <taxon>Actinomycetota</taxon>
        <taxon>Actinomycetes</taxon>
        <taxon>Micromonosporales</taxon>
        <taxon>Micromonosporaceae</taxon>
        <taxon>Plantactinospora</taxon>
    </lineage>
</organism>
<dbReference type="InterPro" id="IPR001845">
    <property type="entry name" value="HTH_ArsR_DNA-bd_dom"/>
</dbReference>
<keyword evidence="1" id="KW-0805">Transcription regulation</keyword>
<dbReference type="EMBL" id="BONX01000046">
    <property type="protein sequence ID" value="GIG99702.1"/>
    <property type="molecule type" value="Genomic_DNA"/>
</dbReference>